<dbReference type="Pfam" id="PF08240">
    <property type="entry name" value="ADH_N"/>
    <property type="match status" value="1"/>
</dbReference>
<dbReference type="GO" id="GO:0016651">
    <property type="term" value="F:oxidoreductase activity, acting on NAD(P)H"/>
    <property type="evidence" value="ECO:0007669"/>
    <property type="project" value="InterPro"/>
</dbReference>
<evidence type="ECO:0000313" key="3">
    <source>
        <dbReference type="EMBL" id="CAG7561831.1"/>
    </source>
</evidence>
<dbReference type="PANTHER" id="PTHR45348:SF2">
    <property type="entry name" value="ZINC-TYPE ALCOHOL DEHYDROGENASE-LIKE PROTEIN C2E1P3.01"/>
    <property type="match status" value="1"/>
</dbReference>
<protein>
    <recommendedName>
        <fullName evidence="2">Enoyl reductase (ER) domain-containing protein</fullName>
    </recommendedName>
</protein>
<dbReference type="PANTHER" id="PTHR45348">
    <property type="entry name" value="HYPOTHETICAL OXIDOREDUCTASE (EUROFUNG)"/>
    <property type="match status" value="1"/>
</dbReference>
<dbReference type="SMART" id="SM00829">
    <property type="entry name" value="PKS_ER"/>
    <property type="match status" value="1"/>
</dbReference>
<dbReference type="EMBL" id="CAJSTJ010000143">
    <property type="protein sequence ID" value="CAG7561831.1"/>
    <property type="molecule type" value="Genomic_DNA"/>
</dbReference>
<keyword evidence="1" id="KW-0560">Oxidoreductase</keyword>
<evidence type="ECO:0000259" key="2">
    <source>
        <dbReference type="SMART" id="SM00829"/>
    </source>
</evidence>
<accession>A0A8J2NC11</accession>
<reference evidence="3" key="1">
    <citation type="submission" date="2021-05" db="EMBL/GenBank/DDBJ databases">
        <authorList>
            <person name="Khan N."/>
        </authorList>
    </citation>
    <scope>NUCLEOTIDE SEQUENCE</scope>
</reference>
<gene>
    <name evidence="3" type="ORF">FEQUK3_LOCUS7537</name>
</gene>
<evidence type="ECO:0000313" key="4">
    <source>
        <dbReference type="Proteomes" id="UP000693738"/>
    </source>
</evidence>
<dbReference type="AlphaFoldDB" id="A0A8J2NC11"/>
<sequence length="372" mass="39883">MEVSNKAAYLISPHGPTIEVRASHMPVPGHGEILVKTQAAAVNPVDAVKQSMGNMVFEWLEYPLILGYDVAGQVVKTGQGVTRFEEGDRVVGVTAGMDKRGRRPDEGAFQDFVILREHLAVQIPQRVSYTDASVLPLTSVTAACALFQKDQLALRLPQTKAKISPTGQTVLIWGASTGVGKNAVQLAVAAGYDVIATASPENWDTVRDLGARAVFDYRSPAATRDIITAFQNKKCAGAVAIGQGSLAKCIDIITKIPGAVKNVAQVTIDMPESQPTSKLSMIPFVAKYVWLTGTNRFKVLSSGVQSKFVFGTDIIEWDTEGKLASYLSEAFKLGEYKLSSEAYVMEGGLDSIAEGLDKVQAGTAGKKLVIEF</sequence>
<dbReference type="CDD" id="cd08249">
    <property type="entry name" value="enoyl_reductase_like"/>
    <property type="match status" value="1"/>
</dbReference>
<comment type="caution">
    <text evidence="3">The sequence shown here is derived from an EMBL/GenBank/DDBJ whole genome shotgun (WGS) entry which is preliminary data.</text>
</comment>
<dbReference type="Proteomes" id="UP000693738">
    <property type="component" value="Unassembled WGS sequence"/>
</dbReference>
<proteinExistence type="predicted"/>
<evidence type="ECO:0000256" key="1">
    <source>
        <dbReference type="ARBA" id="ARBA00023002"/>
    </source>
</evidence>
<dbReference type="InterPro" id="IPR020843">
    <property type="entry name" value="ER"/>
</dbReference>
<organism evidence="3 4">
    <name type="scientific">Fusarium equiseti</name>
    <name type="common">Fusarium scirpi</name>
    <dbReference type="NCBI Taxonomy" id="61235"/>
    <lineage>
        <taxon>Eukaryota</taxon>
        <taxon>Fungi</taxon>
        <taxon>Dikarya</taxon>
        <taxon>Ascomycota</taxon>
        <taxon>Pezizomycotina</taxon>
        <taxon>Sordariomycetes</taxon>
        <taxon>Hypocreomycetidae</taxon>
        <taxon>Hypocreales</taxon>
        <taxon>Nectriaceae</taxon>
        <taxon>Fusarium</taxon>
        <taxon>Fusarium incarnatum-equiseti species complex</taxon>
    </lineage>
</organism>
<dbReference type="InterPro" id="IPR013154">
    <property type="entry name" value="ADH-like_N"/>
</dbReference>
<dbReference type="InterPro" id="IPR047122">
    <property type="entry name" value="Trans-enoyl_RdTase-like"/>
</dbReference>
<feature type="domain" description="Enoyl reductase (ER)" evidence="2">
    <location>
        <begin position="15"/>
        <end position="310"/>
    </location>
</feature>
<name>A0A8J2NC11_FUSEQ</name>